<proteinExistence type="predicted"/>
<feature type="transmembrane region" description="Helical" evidence="2">
    <location>
        <begin position="20"/>
        <end position="40"/>
    </location>
</feature>
<feature type="compositionally biased region" description="Low complexity" evidence="1">
    <location>
        <begin position="51"/>
        <end position="62"/>
    </location>
</feature>
<keyword evidence="2" id="KW-1133">Transmembrane helix</keyword>
<keyword evidence="2" id="KW-0472">Membrane</keyword>
<name>A0A9W8DW94_9FUNG</name>
<evidence type="ECO:0000313" key="4">
    <source>
        <dbReference type="Proteomes" id="UP001150569"/>
    </source>
</evidence>
<accession>A0A9W8DW94</accession>
<dbReference type="Proteomes" id="UP001150569">
    <property type="component" value="Unassembled WGS sequence"/>
</dbReference>
<evidence type="ECO:0000256" key="1">
    <source>
        <dbReference type="SAM" id="MobiDB-lite"/>
    </source>
</evidence>
<organism evidence="3 4">
    <name type="scientific">Tieghemiomyces parasiticus</name>
    <dbReference type="NCBI Taxonomy" id="78921"/>
    <lineage>
        <taxon>Eukaryota</taxon>
        <taxon>Fungi</taxon>
        <taxon>Fungi incertae sedis</taxon>
        <taxon>Zoopagomycota</taxon>
        <taxon>Kickxellomycotina</taxon>
        <taxon>Dimargaritomycetes</taxon>
        <taxon>Dimargaritales</taxon>
        <taxon>Dimargaritaceae</taxon>
        <taxon>Tieghemiomyces</taxon>
    </lineage>
</organism>
<keyword evidence="4" id="KW-1185">Reference proteome</keyword>
<reference evidence="3" key="1">
    <citation type="submission" date="2022-07" db="EMBL/GenBank/DDBJ databases">
        <title>Phylogenomic reconstructions and comparative analyses of Kickxellomycotina fungi.</title>
        <authorList>
            <person name="Reynolds N.K."/>
            <person name="Stajich J.E."/>
            <person name="Barry K."/>
            <person name="Grigoriev I.V."/>
            <person name="Crous P."/>
            <person name="Smith M.E."/>
        </authorList>
    </citation>
    <scope>NUCLEOTIDE SEQUENCE</scope>
    <source>
        <strain evidence="3">RSA 861</strain>
    </source>
</reference>
<protein>
    <submittedName>
        <fullName evidence="3">Uncharacterized protein</fullName>
    </submittedName>
</protein>
<dbReference type="EMBL" id="JANBPT010000061">
    <property type="protein sequence ID" value="KAJ1928728.1"/>
    <property type="molecule type" value="Genomic_DNA"/>
</dbReference>
<evidence type="ECO:0000313" key="3">
    <source>
        <dbReference type="EMBL" id="KAJ1928728.1"/>
    </source>
</evidence>
<keyword evidence="2" id="KW-0812">Transmembrane</keyword>
<evidence type="ECO:0000256" key="2">
    <source>
        <dbReference type="SAM" id="Phobius"/>
    </source>
</evidence>
<sequence>MPDNTSTGYQPSVLNPILTYITSTMIDLVYAYHLLIEAFVSKTHRHRPSRSNRSSDSWSRKSGTFDDYDGFRRNSHILRRNTM</sequence>
<comment type="caution">
    <text evidence="3">The sequence shown here is derived from an EMBL/GenBank/DDBJ whole genome shotgun (WGS) entry which is preliminary data.</text>
</comment>
<feature type="region of interest" description="Disordered" evidence="1">
    <location>
        <begin position="43"/>
        <end position="70"/>
    </location>
</feature>
<gene>
    <name evidence="3" type="ORF">IWQ60_001777</name>
</gene>
<dbReference type="AlphaFoldDB" id="A0A9W8DW94"/>